<gene>
    <name evidence="3" type="primary">MIMI_L905</name>
    <name evidence="3" type="ORF">LOC62_06G008353</name>
</gene>
<feature type="region of interest" description="Disordered" evidence="1">
    <location>
        <begin position="1"/>
        <end position="39"/>
    </location>
</feature>
<proteinExistence type="predicted"/>
<dbReference type="SUPFAM" id="SSF51197">
    <property type="entry name" value="Clavaminate synthase-like"/>
    <property type="match status" value="1"/>
</dbReference>
<evidence type="ECO:0000259" key="2">
    <source>
        <dbReference type="PROSITE" id="PS51471"/>
    </source>
</evidence>
<dbReference type="RefSeq" id="XP_062630862.1">
    <property type="nucleotide sequence ID" value="XM_062774878.1"/>
</dbReference>
<dbReference type="GO" id="GO:0005759">
    <property type="term" value="C:mitochondrial matrix"/>
    <property type="evidence" value="ECO:0007669"/>
    <property type="project" value="TreeGrafter"/>
</dbReference>
<dbReference type="GO" id="GO:0016706">
    <property type="term" value="F:2-oxoglutarate-dependent dioxygenase activity"/>
    <property type="evidence" value="ECO:0007669"/>
    <property type="project" value="TreeGrafter"/>
</dbReference>
<feature type="compositionally biased region" description="Acidic residues" evidence="1">
    <location>
        <begin position="12"/>
        <end position="23"/>
    </location>
</feature>
<organism evidence="3 4">
    <name type="scientific">Vanrija pseudolonga</name>
    <dbReference type="NCBI Taxonomy" id="143232"/>
    <lineage>
        <taxon>Eukaryota</taxon>
        <taxon>Fungi</taxon>
        <taxon>Dikarya</taxon>
        <taxon>Basidiomycota</taxon>
        <taxon>Agaricomycotina</taxon>
        <taxon>Tremellomycetes</taxon>
        <taxon>Trichosporonales</taxon>
        <taxon>Trichosporonaceae</taxon>
        <taxon>Vanrija</taxon>
    </lineage>
</organism>
<name>A0AAF1BKM7_9TREE</name>
<evidence type="ECO:0000256" key="1">
    <source>
        <dbReference type="SAM" id="MobiDB-lite"/>
    </source>
</evidence>
<reference evidence="3" key="1">
    <citation type="submission" date="2023-10" db="EMBL/GenBank/DDBJ databases">
        <authorList>
            <person name="Noh H."/>
        </authorList>
    </citation>
    <scope>NUCLEOTIDE SEQUENCE</scope>
    <source>
        <strain evidence="3">DUCC4014</strain>
    </source>
</reference>
<dbReference type="PANTHER" id="PTHR21052">
    <property type="entry name" value="SPERMATOGENESIS ASSOCIATED 11-RELATED"/>
    <property type="match status" value="1"/>
</dbReference>
<evidence type="ECO:0000313" key="3">
    <source>
        <dbReference type="EMBL" id="WOO84836.1"/>
    </source>
</evidence>
<dbReference type="InterPro" id="IPR027450">
    <property type="entry name" value="AlkB-like"/>
</dbReference>
<accession>A0AAF1BKM7</accession>
<dbReference type="InterPro" id="IPR037151">
    <property type="entry name" value="AlkB-like_sf"/>
</dbReference>
<dbReference type="GeneID" id="87811519"/>
<dbReference type="GO" id="GO:0006974">
    <property type="term" value="P:DNA damage response"/>
    <property type="evidence" value="ECO:0007669"/>
    <property type="project" value="InterPro"/>
</dbReference>
<dbReference type="InterPro" id="IPR005123">
    <property type="entry name" value="Oxoglu/Fe-dep_dioxygenase_dom"/>
</dbReference>
<sequence>MAIDDNHSDADSLFDDDDGDDGGEYAGAPASALLGPDGGIPPAKSTAPIPGLYVFPGLLPADVASTALQAIADADHFAGGQRDQVMLFTAPGGSLPPHIAALDAAVRALLAPALPPDTLALAFDQHLARQAILNLYPPGAGISPHIDLAGRYADGIVGASLAGGCVMTFLRGQERHDVYLPPRTVYVLSGEARWEWAHGIGYRDTDVVETYGRQVTMPRSLRVSVTFRWMQEGAGVLA</sequence>
<dbReference type="Proteomes" id="UP000827549">
    <property type="component" value="Chromosome 6"/>
</dbReference>
<dbReference type="AlphaFoldDB" id="A0AAF1BKM7"/>
<dbReference type="EMBL" id="CP086719">
    <property type="protein sequence ID" value="WOO84836.1"/>
    <property type="molecule type" value="Genomic_DNA"/>
</dbReference>
<keyword evidence="4" id="KW-1185">Reference proteome</keyword>
<dbReference type="Pfam" id="PF13532">
    <property type="entry name" value="2OG-FeII_Oxy_2"/>
    <property type="match status" value="1"/>
</dbReference>
<protein>
    <submittedName>
        <fullName evidence="3">Purtative protein</fullName>
    </submittedName>
</protein>
<feature type="compositionally biased region" description="Basic and acidic residues" evidence="1">
    <location>
        <begin position="1"/>
        <end position="10"/>
    </location>
</feature>
<dbReference type="GO" id="GO:0006631">
    <property type="term" value="P:fatty acid metabolic process"/>
    <property type="evidence" value="ECO:0007669"/>
    <property type="project" value="TreeGrafter"/>
</dbReference>
<dbReference type="InterPro" id="IPR032870">
    <property type="entry name" value="ALKBH7-like"/>
</dbReference>
<evidence type="ECO:0000313" key="4">
    <source>
        <dbReference type="Proteomes" id="UP000827549"/>
    </source>
</evidence>
<dbReference type="Gene3D" id="2.60.120.590">
    <property type="entry name" value="Alpha-ketoglutarate-dependent dioxygenase AlkB-like"/>
    <property type="match status" value="1"/>
</dbReference>
<feature type="domain" description="Fe2OG dioxygenase" evidence="2">
    <location>
        <begin position="127"/>
        <end position="231"/>
    </location>
</feature>
<dbReference type="PROSITE" id="PS51471">
    <property type="entry name" value="FE2OG_OXY"/>
    <property type="match status" value="1"/>
</dbReference>
<dbReference type="PANTHER" id="PTHR21052:SF0">
    <property type="entry name" value="ALPHA-KETOGLUTARATE-DEPENDENT DIOXYGENASE ALKB HOMOLOG 7, MITOCHONDRIAL"/>
    <property type="match status" value="1"/>
</dbReference>